<evidence type="ECO:0000256" key="2">
    <source>
        <dbReference type="ARBA" id="ARBA00022670"/>
    </source>
</evidence>
<evidence type="ECO:0000259" key="5">
    <source>
        <dbReference type="PROSITE" id="PS50106"/>
    </source>
</evidence>
<keyword evidence="2" id="KW-0645">Protease</keyword>
<dbReference type="PANTHER" id="PTHR32060">
    <property type="entry name" value="TAIL-SPECIFIC PROTEASE"/>
    <property type="match status" value="1"/>
</dbReference>
<dbReference type="InterPro" id="IPR036034">
    <property type="entry name" value="PDZ_sf"/>
</dbReference>
<dbReference type="Gene3D" id="2.30.42.10">
    <property type="match status" value="1"/>
</dbReference>
<dbReference type="PANTHER" id="PTHR32060:SF30">
    <property type="entry name" value="CARBOXY-TERMINAL PROCESSING PROTEASE CTPA"/>
    <property type="match status" value="1"/>
</dbReference>
<dbReference type="SMART" id="SM00245">
    <property type="entry name" value="TSPc"/>
    <property type="match status" value="1"/>
</dbReference>
<comment type="similarity">
    <text evidence="1">Belongs to the peptidase S41A family.</text>
</comment>
<dbReference type="Pfam" id="PF03572">
    <property type="entry name" value="Peptidase_S41"/>
    <property type="match status" value="1"/>
</dbReference>
<name>A0A381UD48_9ZZZZ</name>
<dbReference type="SUPFAM" id="SSF52096">
    <property type="entry name" value="ClpP/crotonase"/>
    <property type="match status" value="1"/>
</dbReference>
<accession>A0A381UD48</accession>
<dbReference type="GO" id="GO:0030288">
    <property type="term" value="C:outer membrane-bounded periplasmic space"/>
    <property type="evidence" value="ECO:0007669"/>
    <property type="project" value="TreeGrafter"/>
</dbReference>
<dbReference type="SUPFAM" id="SSF50156">
    <property type="entry name" value="PDZ domain-like"/>
    <property type="match status" value="1"/>
</dbReference>
<gene>
    <name evidence="6" type="ORF">METZ01_LOCUS78121</name>
</gene>
<protein>
    <recommendedName>
        <fullName evidence="5">PDZ domain-containing protein</fullName>
    </recommendedName>
</protein>
<dbReference type="GO" id="GO:0006508">
    <property type="term" value="P:proteolysis"/>
    <property type="evidence" value="ECO:0007669"/>
    <property type="project" value="UniProtKB-KW"/>
</dbReference>
<dbReference type="Gene3D" id="3.90.226.10">
    <property type="entry name" value="2-enoyl-CoA Hydratase, Chain A, domain 1"/>
    <property type="match status" value="1"/>
</dbReference>
<feature type="domain" description="PDZ" evidence="5">
    <location>
        <begin position="171"/>
        <end position="234"/>
    </location>
</feature>
<dbReference type="GO" id="GO:0008236">
    <property type="term" value="F:serine-type peptidase activity"/>
    <property type="evidence" value="ECO:0007669"/>
    <property type="project" value="UniProtKB-KW"/>
</dbReference>
<keyword evidence="4" id="KW-0720">Serine protease</keyword>
<dbReference type="PROSITE" id="PS50106">
    <property type="entry name" value="PDZ"/>
    <property type="match status" value="1"/>
</dbReference>
<dbReference type="GO" id="GO:0004175">
    <property type="term" value="F:endopeptidase activity"/>
    <property type="evidence" value="ECO:0007669"/>
    <property type="project" value="TreeGrafter"/>
</dbReference>
<dbReference type="CDD" id="cd07560">
    <property type="entry name" value="Peptidase_S41_CPP"/>
    <property type="match status" value="1"/>
</dbReference>
<dbReference type="InterPro" id="IPR041489">
    <property type="entry name" value="PDZ_6"/>
</dbReference>
<evidence type="ECO:0000256" key="3">
    <source>
        <dbReference type="ARBA" id="ARBA00022801"/>
    </source>
</evidence>
<dbReference type="EMBL" id="UINC01006067">
    <property type="protein sequence ID" value="SVA25267.1"/>
    <property type="molecule type" value="Genomic_DNA"/>
</dbReference>
<dbReference type="SMART" id="SM00228">
    <property type="entry name" value="PDZ"/>
    <property type="match status" value="1"/>
</dbReference>
<dbReference type="CDD" id="cd06782">
    <property type="entry name" value="cpPDZ_CPP-like"/>
    <property type="match status" value="1"/>
</dbReference>
<dbReference type="InterPro" id="IPR005151">
    <property type="entry name" value="Tail-specific_protease"/>
</dbReference>
<evidence type="ECO:0000256" key="4">
    <source>
        <dbReference type="ARBA" id="ARBA00022825"/>
    </source>
</evidence>
<dbReference type="Pfam" id="PF17820">
    <property type="entry name" value="PDZ_6"/>
    <property type="match status" value="1"/>
</dbReference>
<organism evidence="6">
    <name type="scientific">marine metagenome</name>
    <dbReference type="NCBI Taxonomy" id="408172"/>
    <lineage>
        <taxon>unclassified sequences</taxon>
        <taxon>metagenomes</taxon>
        <taxon>ecological metagenomes</taxon>
    </lineage>
</organism>
<proteinExistence type="inferred from homology"/>
<keyword evidence="3" id="KW-0378">Hydrolase</keyword>
<dbReference type="InterPro" id="IPR029045">
    <property type="entry name" value="ClpP/crotonase-like_dom_sf"/>
</dbReference>
<dbReference type="AlphaFoldDB" id="A0A381UD48"/>
<evidence type="ECO:0000313" key="6">
    <source>
        <dbReference type="EMBL" id="SVA25267.1"/>
    </source>
</evidence>
<dbReference type="InterPro" id="IPR004447">
    <property type="entry name" value="Peptidase_S41A"/>
</dbReference>
<evidence type="ECO:0000256" key="1">
    <source>
        <dbReference type="ARBA" id="ARBA00009179"/>
    </source>
</evidence>
<sequence>MSPRFVSKKIFSVLTAALLGLFLLFPAGWTNLGPVFFPNAEAGFFSNDLELFEEVVDLVGDKYVYAPDYKKMFVASIDEMVKALNDENISLKNEPIGQSISKFDKNIRYTLGYNRENALETFKKAYYFLLEESEGKLSKEKLEIAAVTGLMGSLDPYSKYMDIDSFNRSMRDTEGKYGGLGMVITMKDNRLYVVKTIKNSPARRAGIQPDDIFEKVNGTIIEKTQISELADKLRGQPGTGVTITLYRPSEKKEYSYTLNREVILLETVEYKTLKNSVGSIKITSFSRQTNNQLKEALTKAKRDKVKGFILDLRDNPGGLLDQSVKIASHFLHRNRLIVYTQGREQTDRHEYKAKYQNSLHSMPVVILINQHSASAAEIVAGALRDSGKALIIGENSYGKGTVQTIFRTSDGSGIRLTTSKYYTPSGTDITSQGIVPEIHITEDHIPRNSLGISEQSHTKFLQSNSVSEIKLKETQISKFVAKNHSAALETPDPTFAFAKMLIENVSVANKKKTLEKARDLAANIHY</sequence>
<dbReference type="FunFam" id="2.30.42.10:FF:000063">
    <property type="entry name" value="Peptidase, S41 family"/>
    <property type="match status" value="1"/>
</dbReference>
<dbReference type="Gene3D" id="3.30.750.44">
    <property type="match status" value="1"/>
</dbReference>
<dbReference type="NCBIfam" id="TIGR00225">
    <property type="entry name" value="prc"/>
    <property type="match status" value="1"/>
</dbReference>
<reference evidence="6" key="1">
    <citation type="submission" date="2018-05" db="EMBL/GenBank/DDBJ databases">
        <authorList>
            <person name="Lanie J.A."/>
            <person name="Ng W.-L."/>
            <person name="Kazmierczak K.M."/>
            <person name="Andrzejewski T.M."/>
            <person name="Davidsen T.M."/>
            <person name="Wayne K.J."/>
            <person name="Tettelin H."/>
            <person name="Glass J.I."/>
            <person name="Rusch D."/>
            <person name="Podicherti R."/>
            <person name="Tsui H.-C.T."/>
            <person name="Winkler M.E."/>
        </authorList>
    </citation>
    <scope>NUCLEOTIDE SEQUENCE</scope>
</reference>
<dbReference type="GO" id="GO:0007165">
    <property type="term" value="P:signal transduction"/>
    <property type="evidence" value="ECO:0007669"/>
    <property type="project" value="TreeGrafter"/>
</dbReference>
<dbReference type="InterPro" id="IPR001478">
    <property type="entry name" value="PDZ"/>
</dbReference>